<dbReference type="Gene3D" id="1.10.1420.10">
    <property type="match status" value="2"/>
</dbReference>
<feature type="compositionally biased region" description="Basic and acidic residues" evidence="1">
    <location>
        <begin position="347"/>
        <end position="357"/>
    </location>
</feature>
<organism evidence="3 4">
    <name type="scientific">Nematostella vectensis</name>
    <name type="common">Starlet sea anemone</name>
    <dbReference type="NCBI Taxonomy" id="45351"/>
    <lineage>
        <taxon>Eukaryota</taxon>
        <taxon>Metazoa</taxon>
        <taxon>Cnidaria</taxon>
        <taxon>Anthozoa</taxon>
        <taxon>Hexacorallia</taxon>
        <taxon>Actiniaria</taxon>
        <taxon>Edwardsiidae</taxon>
        <taxon>Nematostella</taxon>
    </lineage>
</organism>
<dbReference type="Gene3D" id="3.40.1170.10">
    <property type="entry name" value="DNA repair protein MutS, domain I"/>
    <property type="match status" value="1"/>
</dbReference>
<reference evidence="3 4" key="1">
    <citation type="journal article" date="2007" name="Science">
        <title>Sea anemone genome reveals ancestral eumetazoan gene repertoire and genomic organization.</title>
        <authorList>
            <person name="Putnam N.H."/>
            <person name="Srivastava M."/>
            <person name="Hellsten U."/>
            <person name="Dirks B."/>
            <person name="Chapman J."/>
            <person name="Salamov A."/>
            <person name="Terry A."/>
            <person name="Shapiro H."/>
            <person name="Lindquist E."/>
            <person name="Kapitonov V.V."/>
            <person name="Jurka J."/>
            <person name="Genikhovich G."/>
            <person name="Grigoriev I.V."/>
            <person name="Lucas S.M."/>
            <person name="Steele R.E."/>
            <person name="Finnerty J.R."/>
            <person name="Technau U."/>
            <person name="Martindale M.Q."/>
            <person name="Rokhsar D.S."/>
        </authorList>
    </citation>
    <scope>NUCLEOTIDE SEQUENCE [LARGE SCALE GENOMIC DNA]</scope>
    <source>
        <strain evidence="4">CH2 X CH6</strain>
    </source>
</reference>
<dbReference type="eggNOG" id="KOG0217">
    <property type="taxonomic scope" value="Eukaryota"/>
</dbReference>
<dbReference type="InParanoid" id="A7T736"/>
<dbReference type="SUPFAM" id="SSF55271">
    <property type="entry name" value="DNA repair protein MutS, domain I"/>
    <property type="match status" value="1"/>
</dbReference>
<dbReference type="PhylomeDB" id="A7T736"/>
<evidence type="ECO:0000313" key="3">
    <source>
        <dbReference type="EMBL" id="EDO28217.1"/>
    </source>
</evidence>
<dbReference type="STRING" id="45351.A7T736"/>
<dbReference type="InterPro" id="IPR036187">
    <property type="entry name" value="DNA_mismatch_repair_MutS_sf"/>
</dbReference>
<feature type="non-terminal residue" evidence="3">
    <location>
        <position position="1"/>
    </location>
</feature>
<dbReference type="EMBL" id="DS471853">
    <property type="protein sequence ID" value="EDO28217.1"/>
    <property type="molecule type" value="Genomic_DNA"/>
</dbReference>
<feature type="non-terminal residue" evidence="3">
    <location>
        <position position="357"/>
    </location>
</feature>
<feature type="region of interest" description="Disordered" evidence="1">
    <location>
        <begin position="50"/>
        <end position="74"/>
    </location>
</feature>
<accession>A7T736</accession>
<dbReference type="SUPFAM" id="SSF48334">
    <property type="entry name" value="DNA repair protein MutS, domain III"/>
    <property type="match status" value="1"/>
</dbReference>
<dbReference type="AlphaFoldDB" id="A7T736"/>
<dbReference type="Gene3D" id="3.30.420.110">
    <property type="entry name" value="MutS, connector domain"/>
    <property type="match status" value="1"/>
</dbReference>
<feature type="region of interest" description="Disordered" evidence="1">
    <location>
        <begin position="337"/>
        <end position="357"/>
    </location>
</feature>
<feature type="compositionally biased region" description="Polar residues" evidence="1">
    <location>
        <begin position="57"/>
        <end position="68"/>
    </location>
</feature>
<dbReference type="Proteomes" id="UP000001593">
    <property type="component" value="Unassembled WGS sequence"/>
</dbReference>
<keyword evidence="4" id="KW-1185">Reference proteome</keyword>
<feature type="domain" description="DNA mismatch repair protein MutS-like N-terminal" evidence="2">
    <location>
        <begin position="90"/>
        <end position="139"/>
    </location>
</feature>
<evidence type="ECO:0000256" key="1">
    <source>
        <dbReference type="SAM" id="MobiDB-lite"/>
    </source>
</evidence>
<dbReference type="InterPro" id="IPR016151">
    <property type="entry name" value="DNA_mismatch_repair_MutS_N"/>
</dbReference>
<proteinExistence type="predicted"/>
<dbReference type="HOGENOM" id="CLU_777509_0_0_1"/>
<protein>
    <recommendedName>
        <fullName evidence="2">DNA mismatch repair protein MutS-like N-terminal domain-containing protein</fullName>
    </recommendedName>
</protein>
<sequence>LIQPFVKGENKGGHSLAIRAAVEQAEKALALSSTEREGLICCIPSDEESEAEMERNGSASQENDSGDGSTDDEVNTAMVPQSYLTSKDVTPAMRQWWQLKSEHFDTVLFFKVGKFYELYHMDATTGVKELNLIYMKIGQFKDDRQASRLRTLIAHHPPVQNWPAMLKMMTDGDPLGLTPTDGHELALSALGAVAWYLKKCLIEEELLSMGKFEEYKPLDCLDAPRSSTLSFTQGRQHLILDDVTLTNLDVVPCGPDGSLQGTLLEQLDHCSTPFATDHPDGRAILYNEETYSKRKIADFLSVLEGLKSTVRIVKLFKDHVSEFKSKLLKQIITQDAQGDKSSNGRFPHMESELKTFQ</sequence>
<dbReference type="Pfam" id="PF01624">
    <property type="entry name" value="MutS_I"/>
    <property type="match status" value="1"/>
</dbReference>
<dbReference type="GO" id="GO:0030983">
    <property type="term" value="F:mismatched DNA binding"/>
    <property type="evidence" value="ECO:0007669"/>
    <property type="project" value="InterPro"/>
</dbReference>
<dbReference type="GO" id="GO:0005524">
    <property type="term" value="F:ATP binding"/>
    <property type="evidence" value="ECO:0007669"/>
    <property type="project" value="InterPro"/>
</dbReference>
<gene>
    <name evidence="3" type="ORF">NEMVEDRAFT_v1g223231</name>
</gene>
<evidence type="ECO:0000313" key="4">
    <source>
        <dbReference type="Proteomes" id="UP000001593"/>
    </source>
</evidence>
<dbReference type="InterPro" id="IPR007695">
    <property type="entry name" value="DNA_mismatch_repair_MutS-lik_N"/>
</dbReference>
<dbReference type="GO" id="GO:0006298">
    <property type="term" value="P:mismatch repair"/>
    <property type="evidence" value="ECO:0007669"/>
    <property type="project" value="InterPro"/>
</dbReference>
<evidence type="ECO:0000259" key="2">
    <source>
        <dbReference type="Pfam" id="PF01624"/>
    </source>
</evidence>
<name>A7T736_NEMVE</name>
<dbReference type="InterPro" id="IPR036678">
    <property type="entry name" value="MutS_con_dom_sf"/>
</dbReference>